<evidence type="ECO:0000259" key="2">
    <source>
        <dbReference type="SMART" id="SM00382"/>
    </source>
</evidence>
<proteinExistence type="predicted"/>
<dbReference type="AlphaFoldDB" id="A0A6A6GP19"/>
<dbReference type="InterPro" id="IPR003959">
    <property type="entry name" value="ATPase_AAA_core"/>
</dbReference>
<keyword evidence="4" id="KW-1185">Reference proteome</keyword>
<dbReference type="Proteomes" id="UP000799538">
    <property type="component" value="Unassembled WGS sequence"/>
</dbReference>
<dbReference type="GO" id="GO:0016887">
    <property type="term" value="F:ATP hydrolysis activity"/>
    <property type="evidence" value="ECO:0007669"/>
    <property type="project" value="InterPro"/>
</dbReference>
<dbReference type="CDD" id="cd19481">
    <property type="entry name" value="RecA-like_protease"/>
    <property type="match status" value="1"/>
</dbReference>
<dbReference type="Pfam" id="PF22942">
    <property type="entry name" value="DUF7025"/>
    <property type="match status" value="1"/>
</dbReference>
<sequence length="819" mass="93223">MAAVETAKVLEAPKVETNDVAVNGNGDREGLNKTQLTLKEEVVRLSEQLLEMDKSIKDLHKKLNEDAIPIAETNGTTAKENENKPPVDGEENSKSPKKHVQVVINRADDTGDRKDYSPSSAQDADEKTKKKQEYGVLLRRNLDLRNPGTGEIEIFDRDARDLLRKLLAHYPSHQFIGEQVELSSPYEALIMNWDLLWEDCNQPTGDMKLSNARAIVKDLLEELKVLSGDAKLDAYLKIRDDLKRQNLITFESLWTIFPPGVLVKGNIFLRGGKQDQIFIVEDNIQPWPQEPETIRTRAPLKWSLECWLYDFTGKDFTKRRVRLFIESFEGQKPITSLPFYPLAYMERTARDDLEKRLKTRGESFRKFCVGSMGDGSERQNGKMMFNYEGAAILEKQGFRGVQNADDSDDELDSRFSLSRMKRYLEKKSRGTKMQPFTRLTETNVMVDFESYFRYGPEYASIGDTAVFDDVYACPCKECTTNEAQKRLFKPHYDGMSGHESETWEDLQYMLCPPRVLGYVLKEKQWAQLAVENLREIPAQNHEEVMRNLYLAGKNSGQDQKRLLFGLVKHHGQHENDPEDIVAEKGKGLIFLLYGAPGVGKTSTAQMIAKAARKPLFSIGVADVGTKARQVESNLETIFELATTWRAILLIDEADVFLQSRSHGGAGPSAEGSALVSVFLRVLEYYRGIMFLTTNQIAQFDVAVQSRVHIALKYDKLDEDQTEKIFKSFVDKYKEQGGIDSREHEAIIEYGKEDFVFKGFDGRQIRNIVTSAMGYARGRGQSQMTKKDIIAVVKNVDSFRQDLSGAMMLWRKQQEGTRMS</sequence>
<organism evidence="3 4">
    <name type="scientific">Elsinoe ampelina</name>
    <dbReference type="NCBI Taxonomy" id="302913"/>
    <lineage>
        <taxon>Eukaryota</taxon>
        <taxon>Fungi</taxon>
        <taxon>Dikarya</taxon>
        <taxon>Ascomycota</taxon>
        <taxon>Pezizomycotina</taxon>
        <taxon>Dothideomycetes</taxon>
        <taxon>Dothideomycetidae</taxon>
        <taxon>Myriangiales</taxon>
        <taxon>Elsinoaceae</taxon>
        <taxon>Elsinoe</taxon>
    </lineage>
</organism>
<feature type="region of interest" description="Disordered" evidence="1">
    <location>
        <begin position="67"/>
        <end position="132"/>
    </location>
</feature>
<feature type="compositionally biased region" description="Basic and acidic residues" evidence="1">
    <location>
        <begin position="106"/>
        <end position="116"/>
    </location>
</feature>
<gene>
    <name evidence="3" type="ORF">BDZ85DRAFT_2477</name>
</gene>
<dbReference type="Gene3D" id="3.40.50.300">
    <property type="entry name" value="P-loop containing nucleotide triphosphate hydrolases"/>
    <property type="match status" value="1"/>
</dbReference>
<dbReference type="Pfam" id="PF00004">
    <property type="entry name" value="AAA"/>
    <property type="match status" value="1"/>
</dbReference>
<name>A0A6A6GP19_9PEZI</name>
<dbReference type="SMART" id="SM00382">
    <property type="entry name" value="AAA"/>
    <property type="match status" value="1"/>
</dbReference>
<evidence type="ECO:0000313" key="3">
    <source>
        <dbReference type="EMBL" id="KAF2227368.1"/>
    </source>
</evidence>
<evidence type="ECO:0000313" key="4">
    <source>
        <dbReference type="Proteomes" id="UP000799538"/>
    </source>
</evidence>
<feature type="domain" description="AAA+ ATPase" evidence="2">
    <location>
        <begin position="586"/>
        <end position="714"/>
    </location>
</feature>
<feature type="region of interest" description="Disordered" evidence="1">
    <location>
        <begin position="1"/>
        <end position="32"/>
    </location>
</feature>
<dbReference type="InterPro" id="IPR027417">
    <property type="entry name" value="P-loop_NTPase"/>
</dbReference>
<dbReference type="GO" id="GO:0005524">
    <property type="term" value="F:ATP binding"/>
    <property type="evidence" value="ECO:0007669"/>
    <property type="project" value="InterPro"/>
</dbReference>
<dbReference type="InterPro" id="IPR054289">
    <property type="entry name" value="DUF7025"/>
</dbReference>
<evidence type="ECO:0000256" key="1">
    <source>
        <dbReference type="SAM" id="MobiDB-lite"/>
    </source>
</evidence>
<dbReference type="OrthoDB" id="10042665at2759"/>
<dbReference type="InterPro" id="IPR003593">
    <property type="entry name" value="AAA+_ATPase"/>
</dbReference>
<reference evidence="4" key="1">
    <citation type="journal article" date="2020" name="Stud. Mycol.">
        <title>101 Dothideomycetes genomes: A test case for predicting lifestyles and emergence of pathogens.</title>
        <authorList>
            <person name="Haridas S."/>
            <person name="Albert R."/>
            <person name="Binder M."/>
            <person name="Bloem J."/>
            <person name="LaButti K."/>
            <person name="Salamov A."/>
            <person name="Andreopoulos B."/>
            <person name="Baker S."/>
            <person name="Barry K."/>
            <person name="Bills G."/>
            <person name="Bluhm B."/>
            <person name="Cannon C."/>
            <person name="Castanera R."/>
            <person name="Culley D."/>
            <person name="Daum C."/>
            <person name="Ezra D."/>
            <person name="Gonzalez J."/>
            <person name="Henrissat B."/>
            <person name="Kuo A."/>
            <person name="Liang C."/>
            <person name="Lipzen A."/>
            <person name="Lutzoni F."/>
            <person name="Magnuson J."/>
            <person name="Mondo S."/>
            <person name="Nolan M."/>
            <person name="Ohm R."/>
            <person name="Pangilinan J."/>
            <person name="Park H.-J."/>
            <person name="Ramirez L."/>
            <person name="Alfaro M."/>
            <person name="Sun H."/>
            <person name="Tritt A."/>
            <person name="Yoshinaga Y."/>
            <person name="Zwiers L.-H."/>
            <person name="Turgeon B."/>
            <person name="Goodwin S."/>
            <person name="Spatafora J."/>
            <person name="Crous P."/>
            <person name="Grigoriev I."/>
        </authorList>
    </citation>
    <scope>NUCLEOTIDE SEQUENCE [LARGE SCALE GENOMIC DNA]</scope>
    <source>
        <strain evidence="4">CECT 20119</strain>
    </source>
</reference>
<dbReference type="SUPFAM" id="SSF52540">
    <property type="entry name" value="P-loop containing nucleoside triphosphate hydrolases"/>
    <property type="match status" value="1"/>
</dbReference>
<accession>A0A6A6GP19</accession>
<protein>
    <recommendedName>
        <fullName evidence="2">AAA+ ATPase domain-containing protein</fullName>
    </recommendedName>
</protein>
<feature type="compositionally biased region" description="Basic and acidic residues" evidence="1">
    <location>
        <begin position="79"/>
        <end position="94"/>
    </location>
</feature>
<dbReference type="EMBL" id="ML992501">
    <property type="protein sequence ID" value="KAF2227368.1"/>
    <property type="molecule type" value="Genomic_DNA"/>
</dbReference>
<dbReference type="PANTHER" id="PTHR46411">
    <property type="entry name" value="FAMILY ATPASE, PUTATIVE-RELATED"/>
    <property type="match status" value="1"/>
</dbReference>
<dbReference type="PANTHER" id="PTHR46411:SF3">
    <property type="entry name" value="AAA+ ATPASE DOMAIN-CONTAINING PROTEIN"/>
    <property type="match status" value="1"/>
</dbReference>